<feature type="domain" description="ABC transporter" evidence="5">
    <location>
        <begin position="10"/>
        <end position="249"/>
    </location>
</feature>
<sequence>MTEAIDHRSLAGESLVLGYGRTRVVHDVSLRLAPGRVTALIGPNGSGKSTVLRALARLHRIEAGTVRVGGAERRDAAALSAKEFAKTVAMLSQSRPHPSGIEVSDVVAYGRHPHRGRFSGVSDADRAAVARALALTGLSAMAARPVDQLSGGELQRVWLATALAQDTGVLLLDEPTNHLDLRYQVETLDLVRELADDHGTALGVVLHDLDHAASVADDVVLMHRGRVHAAGAPAEVLTGENLSHVYGLRIDTALDEETGLVRVRPRGRHHGRLRAPSAS</sequence>
<name>A0A1H1U2H9_9MICO</name>
<proteinExistence type="predicted"/>
<dbReference type="PANTHER" id="PTHR42794">
    <property type="entry name" value="HEMIN IMPORT ATP-BINDING PROTEIN HMUV"/>
    <property type="match status" value="1"/>
</dbReference>
<dbReference type="SUPFAM" id="SSF52540">
    <property type="entry name" value="P-loop containing nucleoside triphosphate hydrolases"/>
    <property type="match status" value="1"/>
</dbReference>
<dbReference type="Pfam" id="PF00005">
    <property type="entry name" value="ABC_tran"/>
    <property type="match status" value="1"/>
</dbReference>
<dbReference type="EMBL" id="LT629770">
    <property type="protein sequence ID" value="SDS66089.1"/>
    <property type="molecule type" value="Genomic_DNA"/>
</dbReference>
<dbReference type="InterPro" id="IPR003439">
    <property type="entry name" value="ABC_transporter-like_ATP-bd"/>
</dbReference>
<dbReference type="PROSITE" id="PS50893">
    <property type="entry name" value="ABC_TRANSPORTER_2"/>
    <property type="match status" value="1"/>
</dbReference>
<dbReference type="RefSeq" id="WP_060922834.1">
    <property type="nucleotide sequence ID" value="NZ_LT629770.1"/>
</dbReference>
<evidence type="ECO:0000256" key="1">
    <source>
        <dbReference type="ARBA" id="ARBA00022448"/>
    </source>
</evidence>
<dbReference type="InterPro" id="IPR003593">
    <property type="entry name" value="AAA+_ATPase"/>
</dbReference>
<dbReference type="AlphaFoldDB" id="A0A1H1U2H9"/>
<reference evidence="6 7" key="1">
    <citation type="submission" date="2016-10" db="EMBL/GenBank/DDBJ databases">
        <authorList>
            <person name="de Groot N.N."/>
        </authorList>
    </citation>
    <scope>NUCLEOTIDE SEQUENCE [LARGE SCALE GENOMIC DNA]</scope>
    <source>
        <strain evidence="6 7">DSM 15019</strain>
    </source>
</reference>
<dbReference type="Proteomes" id="UP000182126">
    <property type="component" value="Chromosome I"/>
</dbReference>
<dbReference type="InterPro" id="IPR017871">
    <property type="entry name" value="ABC_transporter-like_CS"/>
</dbReference>
<dbReference type="FunFam" id="3.40.50.300:FF:000134">
    <property type="entry name" value="Iron-enterobactin ABC transporter ATP-binding protein"/>
    <property type="match status" value="1"/>
</dbReference>
<dbReference type="PROSITE" id="PS00211">
    <property type="entry name" value="ABC_TRANSPORTER_1"/>
    <property type="match status" value="1"/>
</dbReference>
<evidence type="ECO:0000256" key="4">
    <source>
        <dbReference type="ARBA" id="ARBA00022967"/>
    </source>
</evidence>
<keyword evidence="3 6" id="KW-0067">ATP-binding</keyword>
<evidence type="ECO:0000256" key="2">
    <source>
        <dbReference type="ARBA" id="ARBA00022741"/>
    </source>
</evidence>
<accession>A0A1H1U2H9</accession>
<evidence type="ECO:0000313" key="6">
    <source>
        <dbReference type="EMBL" id="SDS66089.1"/>
    </source>
</evidence>
<keyword evidence="2" id="KW-0547">Nucleotide-binding</keyword>
<evidence type="ECO:0000256" key="3">
    <source>
        <dbReference type="ARBA" id="ARBA00022840"/>
    </source>
</evidence>
<keyword evidence="4" id="KW-1278">Translocase</keyword>
<dbReference type="eggNOG" id="COG1120">
    <property type="taxonomic scope" value="Bacteria"/>
</dbReference>
<dbReference type="GO" id="GO:0016887">
    <property type="term" value="F:ATP hydrolysis activity"/>
    <property type="evidence" value="ECO:0007669"/>
    <property type="project" value="InterPro"/>
</dbReference>
<protein>
    <submittedName>
        <fullName evidence="6">Iron complex transport system ATP-binding protein</fullName>
    </submittedName>
</protein>
<dbReference type="CDD" id="cd03214">
    <property type="entry name" value="ABC_Iron-Siderophores_B12_Hemin"/>
    <property type="match status" value="1"/>
</dbReference>
<dbReference type="GO" id="GO:0005524">
    <property type="term" value="F:ATP binding"/>
    <property type="evidence" value="ECO:0007669"/>
    <property type="project" value="UniProtKB-KW"/>
</dbReference>
<dbReference type="PANTHER" id="PTHR42794:SF1">
    <property type="entry name" value="HEMIN IMPORT ATP-BINDING PROTEIN HMUV"/>
    <property type="match status" value="1"/>
</dbReference>
<evidence type="ECO:0000313" key="7">
    <source>
        <dbReference type="Proteomes" id="UP000182126"/>
    </source>
</evidence>
<dbReference type="SMART" id="SM00382">
    <property type="entry name" value="AAA"/>
    <property type="match status" value="1"/>
</dbReference>
<organism evidence="6 7">
    <name type="scientific">Microbacterium paraoxydans</name>
    <dbReference type="NCBI Taxonomy" id="199592"/>
    <lineage>
        <taxon>Bacteria</taxon>
        <taxon>Bacillati</taxon>
        <taxon>Actinomycetota</taxon>
        <taxon>Actinomycetes</taxon>
        <taxon>Micrococcales</taxon>
        <taxon>Microbacteriaceae</taxon>
        <taxon>Microbacterium</taxon>
    </lineage>
</organism>
<keyword evidence="1" id="KW-0813">Transport</keyword>
<dbReference type="InterPro" id="IPR027417">
    <property type="entry name" value="P-loop_NTPase"/>
</dbReference>
<evidence type="ECO:0000259" key="5">
    <source>
        <dbReference type="PROSITE" id="PS50893"/>
    </source>
</evidence>
<gene>
    <name evidence="6" type="ORF">SAMN04489809_2363</name>
</gene>
<dbReference type="GeneID" id="36300605"/>
<dbReference type="Gene3D" id="3.40.50.300">
    <property type="entry name" value="P-loop containing nucleotide triphosphate hydrolases"/>
    <property type="match status" value="1"/>
</dbReference>